<keyword evidence="3 6" id="KW-0812">Transmembrane</keyword>
<feature type="domain" description="Cardiolipin synthase N-terminal" evidence="7">
    <location>
        <begin position="34"/>
        <end position="73"/>
    </location>
</feature>
<dbReference type="EMBL" id="RQET01000008">
    <property type="protein sequence ID" value="TGK09971.1"/>
    <property type="molecule type" value="Genomic_DNA"/>
</dbReference>
<feature type="transmembrane region" description="Helical" evidence="6">
    <location>
        <begin position="20"/>
        <end position="40"/>
    </location>
</feature>
<comment type="caution">
    <text evidence="8">The sequence shown here is derived from an EMBL/GenBank/DDBJ whole genome shotgun (WGS) entry which is preliminary data.</text>
</comment>
<feature type="transmembrane region" description="Helical" evidence="6">
    <location>
        <begin position="52"/>
        <end position="71"/>
    </location>
</feature>
<sequence length="104" mass="11357">MNTNGIYEPGFIVLLFNFYGYYIPYILFALWAPLALVDLAKREDVTPKQGSLWTAAIVLVPLFGAGAYHIFGGSKIPSWARNSLVYGGAAVLALVIVISSISRF</sequence>
<evidence type="ECO:0000256" key="5">
    <source>
        <dbReference type="ARBA" id="ARBA00023136"/>
    </source>
</evidence>
<evidence type="ECO:0000256" key="6">
    <source>
        <dbReference type="SAM" id="Phobius"/>
    </source>
</evidence>
<dbReference type="RefSeq" id="WP_135768334.1">
    <property type="nucleotide sequence ID" value="NZ_RQET01000008.1"/>
</dbReference>
<evidence type="ECO:0000256" key="3">
    <source>
        <dbReference type="ARBA" id="ARBA00022692"/>
    </source>
</evidence>
<keyword evidence="5 6" id="KW-0472">Membrane</keyword>
<keyword evidence="9" id="KW-1185">Reference proteome</keyword>
<evidence type="ECO:0000259" key="7">
    <source>
        <dbReference type="Pfam" id="PF13396"/>
    </source>
</evidence>
<protein>
    <submittedName>
        <fullName evidence="8">Phospholipase</fullName>
    </submittedName>
</protein>
<dbReference type="OrthoDB" id="343915at2"/>
<name>A0A4R9GE00_9LEPT</name>
<dbReference type="GO" id="GO:0005886">
    <property type="term" value="C:plasma membrane"/>
    <property type="evidence" value="ECO:0007669"/>
    <property type="project" value="UniProtKB-SubCell"/>
</dbReference>
<keyword evidence="4 6" id="KW-1133">Transmembrane helix</keyword>
<dbReference type="AlphaFoldDB" id="A0A4R9GE00"/>
<dbReference type="InterPro" id="IPR027379">
    <property type="entry name" value="CLS_N"/>
</dbReference>
<comment type="subcellular location">
    <subcellularLocation>
        <location evidence="1">Cell membrane</location>
        <topology evidence="1">Multi-pass membrane protein</topology>
    </subcellularLocation>
</comment>
<evidence type="ECO:0000256" key="2">
    <source>
        <dbReference type="ARBA" id="ARBA00022475"/>
    </source>
</evidence>
<evidence type="ECO:0000313" key="9">
    <source>
        <dbReference type="Proteomes" id="UP000298458"/>
    </source>
</evidence>
<dbReference type="Proteomes" id="UP000298458">
    <property type="component" value="Unassembled WGS sequence"/>
</dbReference>
<keyword evidence="2" id="KW-1003">Cell membrane</keyword>
<accession>A0A4R9GE00</accession>
<gene>
    <name evidence="8" type="ORF">EHO60_11465</name>
</gene>
<feature type="transmembrane region" description="Helical" evidence="6">
    <location>
        <begin position="83"/>
        <end position="101"/>
    </location>
</feature>
<proteinExistence type="predicted"/>
<evidence type="ECO:0000256" key="4">
    <source>
        <dbReference type="ARBA" id="ARBA00022989"/>
    </source>
</evidence>
<evidence type="ECO:0000256" key="1">
    <source>
        <dbReference type="ARBA" id="ARBA00004651"/>
    </source>
</evidence>
<evidence type="ECO:0000313" key="8">
    <source>
        <dbReference type="EMBL" id="TGK09971.1"/>
    </source>
</evidence>
<dbReference type="Pfam" id="PF13396">
    <property type="entry name" value="PLDc_N"/>
    <property type="match status" value="1"/>
</dbReference>
<organism evidence="8 9">
    <name type="scientific">Leptospira fletcheri</name>
    <dbReference type="NCBI Taxonomy" id="2484981"/>
    <lineage>
        <taxon>Bacteria</taxon>
        <taxon>Pseudomonadati</taxon>
        <taxon>Spirochaetota</taxon>
        <taxon>Spirochaetia</taxon>
        <taxon>Leptospirales</taxon>
        <taxon>Leptospiraceae</taxon>
        <taxon>Leptospira</taxon>
    </lineage>
</organism>
<reference evidence="8" key="1">
    <citation type="journal article" date="2019" name="PLoS Negl. Trop. Dis.">
        <title>Revisiting the worldwide diversity of Leptospira species in the environment.</title>
        <authorList>
            <person name="Vincent A.T."/>
            <person name="Schiettekatte O."/>
            <person name="Bourhy P."/>
            <person name="Veyrier F.J."/>
            <person name="Picardeau M."/>
        </authorList>
    </citation>
    <scope>NUCLEOTIDE SEQUENCE [LARGE SCALE GENOMIC DNA]</scope>
    <source>
        <strain evidence="8">SSW15</strain>
    </source>
</reference>